<keyword evidence="4 10" id="KW-1133">Transmembrane helix</keyword>
<dbReference type="Ensembl" id="ENSPMRT00000030330.1">
    <property type="protein sequence ID" value="ENSPMRP00000028590.1"/>
    <property type="gene ID" value="ENSPMRG00000018475.1"/>
</dbReference>
<dbReference type="InterPro" id="IPR000276">
    <property type="entry name" value="GPCR_Rhodpsn"/>
</dbReference>
<reference evidence="12" key="2">
    <citation type="submission" date="2025-08" db="UniProtKB">
        <authorList>
            <consortium name="Ensembl"/>
        </authorList>
    </citation>
    <scope>IDENTIFICATION</scope>
</reference>
<evidence type="ECO:0000256" key="4">
    <source>
        <dbReference type="ARBA" id="ARBA00022989"/>
    </source>
</evidence>
<feature type="transmembrane region" description="Helical" evidence="10">
    <location>
        <begin position="79"/>
        <end position="104"/>
    </location>
</feature>
<name>A0A670JXI1_PODMU</name>
<evidence type="ECO:0000256" key="7">
    <source>
        <dbReference type="ARBA" id="ARBA00023170"/>
    </source>
</evidence>
<dbReference type="FunFam" id="1.20.1070.10:FF:000015">
    <property type="entry name" value="Olfactory receptor"/>
    <property type="match status" value="1"/>
</dbReference>
<reference evidence="12" key="3">
    <citation type="submission" date="2025-09" db="UniProtKB">
        <authorList>
            <consortium name="Ensembl"/>
        </authorList>
    </citation>
    <scope>IDENTIFICATION</scope>
</reference>
<evidence type="ECO:0000256" key="8">
    <source>
        <dbReference type="ARBA" id="ARBA00023224"/>
    </source>
</evidence>
<feature type="transmembrane region" description="Helical" evidence="10">
    <location>
        <begin position="110"/>
        <end position="138"/>
    </location>
</feature>
<keyword evidence="5 9" id="KW-0297">G-protein coupled receptor</keyword>
<dbReference type="OMA" id="GCWIVST"/>
<dbReference type="Gene3D" id="1.20.1070.10">
    <property type="entry name" value="Rhodopsin 7-helix transmembrane proteins"/>
    <property type="match status" value="1"/>
</dbReference>
<dbReference type="PROSITE" id="PS50262">
    <property type="entry name" value="G_PROTEIN_RECEP_F1_2"/>
    <property type="match status" value="1"/>
</dbReference>
<reference evidence="12 13" key="1">
    <citation type="journal article" date="2019" name="Proc. Natl. Acad. Sci. U.S.A.">
        <title>Regulatory changes in pterin and carotenoid genes underlie balanced color polymorphisms in the wall lizard.</title>
        <authorList>
            <person name="Andrade P."/>
            <person name="Pinho C."/>
            <person name="Perez I de Lanuza G."/>
            <person name="Afonso S."/>
            <person name="Brejcha J."/>
            <person name="Rubin C.J."/>
            <person name="Wallerman O."/>
            <person name="Pereira P."/>
            <person name="Sabatino S.J."/>
            <person name="Bellati A."/>
            <person name="Pellitteri-Rosa D."/>
            <person name="Bosakova Z."/>
            <person name="Bunikis I."/>
            <person name="Carretero M.A."/>
            <person name="Feiner N."/>
            <person name="Marsik P."/>
            <person name="Pauperio F."/>
            <person name="Salvi D."/>
            <person name="Soler L."/>
            <person name="While G.M."/>
            <person name="Uller T."/>
            <person name="Font E."/>
            <person name="Andersson L."/>
            <person name="Carneiro M."/>
        </authorList>
    </citation>
    <scope>NUCLEOTIDE SEQUENCE</scope>
</reference>
<feature type="domain" description="G-protein coupled receptors family 1 profile" evidence="11">
    <location>
        <begin position="59"/>
        <end position="307"/>
    </location>
</feature>
<keyword evidence="7 9" id="KW-0675">Receptor</keyword>
<evidence type="ECO:0000256" key="1">
    <source>
        <dbReference type="ARBA" id="ARBA00004651"/>
    </source>
</evidence>
<evidence type="ECO:0000313" key="13">
    <source>
        <dbReference type="Proteomes" id="UP000472272"/>
    </source>
</evidence>
<organism evidence="12 13">
    <name type="scientific">Podarcis muralis</name>
    <name type="common">Wall lizard</name>
    <name type="synonym">Lacerta muralis</name>
    <dbReference type="NCBI Taxonomy" id="64176"/>
    <lineage>
        <taxon>Eukaryota</taxon>
        <taxon>Metazoa</taxon>
        <taxon>Chordata</taxon>
        <taxon>Craniata</taxon>
        <taxon>Vertebrata</taxon>
        <taxon>Euteleostomi</taxon>
        <taxon>Lepidosauria</taxon>
        <taxon>Squamata</taxon>
        <taxon>Bifurcata</taxon>
        <taxon>Unidentata</taxon>
        <taxon>Episquamata</taxon>
        <taxon>Laterata</taxon>
        <taxon>Lacertibaenia</taxon>
        <taxon>Lacertidae</taxon>
        <taxon>Podarcis</taxon>
    </lineage>
</organism>
<gene>
    <name evidence="12" type="primary">LOC114588095</name>
</gene>
<dbReference type="SUPFAM" id="SSF81321">
    <property type="entry name" value="Family A G protein-coupled receptor-like"/>
    <property type="match status" value="1"/>
</dbReference>
<keyword evidence="6 10" id="KW-0472">Membrane</keyword>
<evidence type="ECO:0000256" key="2">
    <source>
        <dbReference type="ARBA" id="ARBA00022475"/>
    </source>
</evidence>
<keyword evidence="13" id="KW-1185">Reference proteome</keyword>
<proteinExistence type="inferred from homology"/>
<dbReference type="GeneTree" id="ENSGT01150000286990"/>
<dbReference type="AlphaFoldDB" id="A0A670JXI1"/>
<dbReference type="GO" id="GO:0004984">
    <property type="term" value="F:olfactory receptor activity"/>
    <property type="evidence" value="ECO:0007669"/>
    <property type="project" value="InterPro"/>
</dbReference>
<dbReference type="PRINTS" id="PR00237">
    <property type="entry name" value="GPCRRHODOPSN"/>
</dbReference>
<keyword evidence="8 9" id="KW-0807">Transducer</keyword>
<dbReference type="GO" id="GO:0004930">
    <property type="term" value="F:G protein-coupled receptor activity"/>
    <property type="evidence" value="ECO:0007669"/>
    <property type="project" value="UniProtKB-KW"/>
</dbReference>
<evidence type="ECO:0000256" key="9">
    <source>
        <dbReference type="RuleBase" id="RU000688"/>
    </source>
</evidence>
<evidence type="ECO:0000256" key="3">
    <source>
        <dbReference type="ARBA" id="ARBA00022692"/>
    </source>
</evidence>
<dbReference type="InterPro" id="IPR000725">
    <property type="entry name" value="Olfact_rcpt"/>
</dbReference>
<keyword evidence="10" id="KW-0716">Sensory transduction</keyword>
<accession>A0A670JXI1</accession>
<comment type="similarity">
    <text evidence="9">Belongs to the G-protein coupled receptor 1 family.</text>
</comment>
<dbReference type="GO" id="GO:0005886">
    <property type="term" value="C:plasma membrane"/>
    <property type="evidence" value="ECO:0007669"/>
    <property type="project" value="UniProtKB-SubCell"/>
</dbReference>
<dbReference type="InterPro" id="IPR017452">
    <property type="entry name" value="GPCR_Rhodpsn_7TM"/>
</dbReference>
<protein>
    <recommendedName>
        <fullName evidence="10">Olfactory receptor</fullName>
    </recommendedName>
</protein>
<evidence type="ECO:0000256" key="6">
    <source>
        <dbReference type="ARBA" id="ARBA00023136"/>
    </source>
</evidence>
<feature type="transmembrane region" description="Helical" evidence="10">
    <location>
        <begin position="158"/>
        <end position="182"/>
    </location>
</feature>
<evidence type="ECO:0000256" key="5">
    <source>
        <dbReference type="ARBA" id="ARBA00023040"/>
    </source>
</evidence>
<evidence type="ECO:0000256" key="10">
    <source>
        <dbReference type="RuleBase" id="RU363047"/>
    </source>
</evidence>
<dbReference type="PANTHER" id="PTHR48001">
    <property type="entry name" value="OLFACTORY RECEPTOR"/>
    <property type="match status" value="1"/>
</dbReference>
<keyword evidence="10" id="KW-0552">Olfaction</keyword>
<feature type="transmembrane region" description="Helical" evidence="10">
    <location>
        <begin position="258"/>
        <end position="277"/>
    </location>
</feature>
<feature type="transmembrane region" description="Helical" evidence="10">
    <location>
        <begin position="215"/>
        <end position="237"/>
    </location>
</feature>
<dbReference type="PROSITE" id="PS00237">
    <property type="entry name" value="G_PROTEIN_RECEP_F1_1"/>
    <property type="match status" value="1"/>
</dbReference>
<keyword evidence="3 9" id="KW-0812">Transmembrane</keyword>
<feature type="transmembrane region" description="Helical" evidence="10">
    <location>
        <begin position="289"/>
        <end position="307"/>
    </location>
</feature>
<comment type="subcellular location">
    <subcellularLocation>
        <location evidence="1 10">Cell membrane</location>
        <topology evidence="1 10">Multi-pass membrane protein</topology>
    </subcellularLocation>
</comment>
<dbReference type="PRINTS" id="PR00245">
    <property type="entry name" value="OLFACTORYR"/>
</dbReference>
<dbReference type="Proteomes" id="UP000472272">
    <property type="component" value="Chromosome 17"/>
</dbReference>
<evidence type="ECO:0000313" key="12">
    <source>
        <dbReference type="Ensembl" id="ENSPMRP00000028590.1"/>
    </source>
</evidence>
<keyword evidence="2 10" id="KW-1003">Cell membrane</keyword>
<dbReference type="Pfam" id="PF13853">
    <property type="entry name" value="7tm_4"/>
    <property type="match status" value="1"/>
</dbReference>
<evidence type="ECO:0000259" key="11">
    <source>
        <dbReference type="PROSITE" id="PS50262"/>
    </source>
</evidence>
<feature type="transmembrane region" description="Helical" evidence="10">
    <location>
        <begin position="45"/>
        <end position="67"/>
    </location>
</feature>
<dbReference type="CDD" id="cd15235">
    <property type="entry name" value="7tmA_OR1A-like"/>
    <property type="match status" value="1"/>
</dbReference>
<sequence length="332" mass="36941">MKPFGSCQLCGVFLSAGPMDCENGTDIVEFVLLGFSTQPKEQPLLFMIFLLMYGAGLLGNIMMIILISLDARLQTPMYFLLQSLSVVDVGFLSVTVPQMLAHIISTSKTIPFYCCMAQFFFFCVFGVTDLLIVSVMALDRYVAICNPLHYTTVMNQKVCGHLVAGCWIVSTLHSMLHASLLLRLSYRGDNHLFHYFCDHQPLLQLSCSDTSINEALIFFEGSVILLGPCVLIFLTYVRIVVAVMKLSSSGRRKAFSTCGSHLTMVTLFYGAIIAAYFLPTSSYSSHRGAVFAVVYTVITPMSNPYIYSLRNKDVKEALWGLLGKRVFFQQSS</sequence>